<proteinExistence type="predicted"/>
<keyword evidence="2" id="KW-1185">Reference proteome</keyword>
<evidence type="ECO:0000313" key="2">
    <source>
        <dbReference type="Proteomes" id="UP001497453"/>
    </source>
</evidence>
<gene>
    <name evidence="1" type="ORF">GFSPODELE1_LOCUS2668</name>
</gene>
<reference evidence="2" key="1">
    <citation type="submission" date="2024-04" db="EMBL/GenBank/DDBJ databases">
        <authorList>
            <person name="Shaw F."/>
            <person name="Minotto A."/>
        </authorList>
    </citation>
    <scope>NUCLEOTIDE SEQUENCE [LARGE SCALE GENOMIC DNA]</scope>
</reference>
<dbReference type="EMBL" id="OZ037954">
    <property type="protein sequence ID" value="CAL1699424.1"/>
    <property type="molecule type" value="Genomic_DNA"/>
</dbReference>
<accession>A0ABP1CX47</accession>
<dbReference type="Proteomes" id="UP001497453">
    <property type="component" value="Chromosome 11"/>
</dbReference>
<protein>
    <submittedName>
        <fullName evidence="1">Uncharacterized protein</fullName>
    </submittedName>
</protein>
<sequence length="221" mass="25584">MDINDQWNDNGTLDFVFLLASAHGHHCRSRVIIGAGIYDRVFQFRMKLVVRQDIVFDNIPDVNVKTETLTTNQVHQPRFSMTSRQELPPPPSHKLPLPKVVSGLDDVAPWDPSQIPVYGYGYVLDDKWLMNFHANEVKGQDDLLPAVKALSAMKLISRRLRAMTYFVLIKEEPREWACCFVSGLNFKKRRALDRTRIEKLKRVIGTDEEPKWYPVHCSDDY</sequence>
<name>A0ABP1CX47_9APHY</name>
<organism evidence="1 2">
    <name type="scientific">Somion occarium</name>
    <dbReference type="NCBI Taxonomy" id="3059160"/>
    <lineage>
        <taxon>Eukaryota</taxon>
        <taxon>Fungi</taxon>
        <taxon>Dikarya</taxon>
        <taxon>Basidiomycota</taxon>
        <taxon>Agaricomycotina</taxon>
        <taxon>Agaricomycetes</taxon>
        <taxon>Polyporales</taxon>
        <taxon>Cerrenaceae</taxon>
        <taxon>Somion</taxon>
    </lineage>
</organism>
<evidence type="ECO:0000313" key="1">
    <source>
        <dbReference type="EMBL" id="CAL1699424.1"/>
    </source>
</evidence>